<accession>A0A3Q0JI16</accession>
<dbReference type="PaxDb" id="121845-A0A3Q0JI16"/>
<dbReference type="RefSeq" id="XP_026688052.1">
    <property type="nucleotide sequence ID" value="XM_026832251.1"/>
</dbReference>
<gene>
    <name evidence="4" type="primary">LOC108253986</name>
</gene>
<organism evidence="3 4">
    <name type="scientific">Diaphorina citri</name>
    <name type="common">Asian citrus psyllid</name>
    <dbReference type="NCBI Taxonomy" id="121845"/>
    <lineage>
        <taxon>Eukaryota</taxon>
        <taxon>Metazoa</taxon>
        <taxon>Ecdysozoa</taxon>
        <taxon>Arthropoda</taxon>
        <taxon>Hexapoda</taxon>
        <taxon>Insecta</taxon>
        <taxon>Pterygota</taxon>
        <taxon>Neoptera</taxon>
        <taxon>Paraneoptera</taxon>
        <taxon>Hemiptera</taxon>
        <taxon>Sternorrhyncha</taxon>
        <taxon>Psylloidea</taxon>
        <taxon>Psyllidae</taxon>
        <taxon>Diaphorininae</taxon>
        <taxon>Diaphorina</taxon>
    </lineage>
</organism>
<dbReference type="GeneID" id="108253986"/>
<evidence type="ECO:0000256" key="2">
    <source>
        <dbReference type="SAM" id="MobiDB-lite"/>
    </source>
</evidence>
<reference evidence="4" key="1">
    <citation type="submission" date="2025-08" db="UniProtKB">
        <authorList>
            <consortium name="RefSeq"/>
        </authorList>
    </citation>
    <scope>IDENTIFICATION</scope>
</reference>
<feature type="region of interest" description="Disordered" evidence="2">
    <location>
        <begin position="81"/>
        <end position="102"/>
    </location>
</feature>
<dbReference type="KEGG" id="dci:108253986"/>
<sequence>MSDEVNLDDMIEELEQQQYGLNREVELLELRLNSAEEEMQLDIELALEETEALEEEKEPLKKAIMVESNRVSHKIKELVSPSRDIEKNREEETPQNVPASDGLLRQEIIV</sequence>
<feature type="compositionally biased region" description="Basic and acidic residues" evidence="2">
    <location>
        <begin position="83"/>
        <end position="92"/>
    </location>
</feature>
<protein>
    <submittedName>
        <fullName evidence="4">Uncharacterized protein LOC108253986</fullName>
    </submittedName>
</protein>
<evidence type="ECO:0000313" key="4">
    <source>
        <dbReference type="RefSeq" id="XP_026688052.1"/>
    </source>
</evidence>
<proteinExistence type="predicted"/>
<feature type="coiled-coil region" evidence="1">
    <location>
        <begin position="11"/>
        <end position="63"/>
    </location>
</feature>
<evidence type="ECO:0000313" key="3">
    <source>
        <dbReference type="Proteomes" id="UP000079169"/>
    </source>
</evidence>
<dbReference type="Proteomes" id="UP000079169">
    <property type="component" value="Unplaced"/>
</dbReference>
<name>A0A3Q0JI16_DIACI</name>
<evidence type="ECO:0000256" key="1">
    <source>
        <dbReference type="SAM" id="Coils"/>
    </source>
</evidence>
<dbReference type="AlphaFoldDB" id="A0A3Q0JI16"/>
<keyword evidence="3" id="KW-1185">Reference proteome</keyword>
<keyword evidence="1" id="KW-0175">Coiled coil</keyword>